<proteinExistence type="predicted"/>
<accession>A0A0J7NMU1</accession>
<dbReference type="AlphaFoldDB" id="A0A0J7NMU1"/>
<protein>
    <submittedName>
        <fullName evidence="1">Acyl-dehydrogenase</fullName>
    </submittedName>
</protein>
<dbReference type="Proteomes" id="UP000036403">
    <property type="component" value="Unassembled WGS sequence"/>
</dbReference>
<organism evidence="1 2">
    <name type="scientific">Lasius niger</name>
    <name type="common">Black garden ant</name>
    <dbReference type="NCBI Taxonomy" id="67767"/>
    <lineage>
        <taxon>Eukaryota</taxon>
        <taxon>Metazoa</taxon>
        <taxon>Ecdysozoa</taxon>
        <taxon>Arthropoda</taxon>
        <taxon>Hexapoda</taxon>
        <taxon>Insecta</taxon>
        <taxon>Pterygota</taxon>
        <taxon>Neoptera</taxon>
        <taxon>Endopterygota</taxon>
        <taxon>Hymenoptera</taxon>
        <taxon>Apocrita</taxon>
        <taxon>Aculeata</taxon>
        <taxon>Formicoidea</taxon>
        <taxon>Formicidae</taxon>
        <taxon>Formicinae</taxon>
        <taxon>Lasius</taxon>
        <taxon>Lasius</taxon>
    </lineage>
</organism>
<comment type="caution">
    <text evidence="1">The sequence shown here is derived from an EMBL/GenBank/DDBJ whole genome shotgun (WGS) entry which is preliminary data.</text>
</comment>
<reference evidence="1 2" key="1">
    <citation type="submission" date="2015-04" db="EMBL/GenBank/DDBJ databases">
        <title>Lasius niger genome sequencing.</title>
        <authorList>
            <person name="Konorov E.A."/>
            <person name="Nikitin M.A."/>
            <person name="Kirill M.V."/>
            <person name="Chang P."/>
        </authorList>
    </citation>
    <scope>NUCLEOTIDE SEQUENCE [LARGE SCALE GENOMIC DNA]</scope>
    <source>
        <tissue evidence="1">Whole</tissue>
    </source>
</reference>
<gene>
    <name evidence="1" type="ORF">RF55_6040</name>
</gene>
<name>A0A0J7NMU1_LASNI</name>
<dbReference type="EMBL" id="LBMM01003189">
    <property type="protein sequence ID" value="KMQ93825.1"/>
    <property type="molecule type" value="Genomic_DNA"/>
</dbReference>
<evidence type="ECO:0000313" key="2">
    <source>
        <dbReference type="Proteomes" id="UP000036403"/>
    </source>
</evidence>
<sequence>MQTPEGHDLLNVTCSGFDHPANKCERIANEECPGGYTLLSNTNASFGGWRNWFALGFNVQDAMTFQCHKRNAPAASNNNGTILLKKTIITTTKDKNGNIVSTTTNVETGAK</sequence>
<dbReference type="PaxDb" id="67767-A0A0J7NMU1"/>
<keyword evidence="2" id="KW-1185">Reference proteome</keyword>
<evidence type="ECO:0000313" key="1">
    <source>
        <dbReference type="EMBL" id="KMQ93825.1"/>
    </source>
</evidence>